<proteinExistence type="predicted"/>
<reference evidence="1 2" key="1">
    <citation type="journal article" date="2022" name="Plant J.">
        <title>Chromosome-level genome of Camellia lanceoleosa provides a valuable resource for understanding genome evolution and self-incompatibility.</title>
        <authorList>
            <person name="Gong W."/>
            <person name="Xiao S."/>
            <person name="Wang L."/>
            <person name="Liao Z."/>
            <person name="Chang Y."/>
            <person name="Mo W."/>
            <person name="Hu G."/>
            <person name="Li W."/>
            <person name="Zhao G."/>
            <person name="Zhu H."/>
            <person name="Hu X."/>
            <person name="Ji K."/>
            <person name="Xiang X."/>
            <person name="Song Q."/>
            <person name="Yuan D."/>
            <person name="Jin S."/>
            <person name="Zhang L."/>
        </authorList>
    </citation>
    <scope>NUCLEOTIDE SEQUENCE [LARGE SCALE GENOMIC DNA]</scope>
    <source>
        <strain evidence="1">SQ_2022a</strain>
    </source>
</reference>
<evidence type="ECO:0000313" key="1">
    <source>
        <dbReference type="EMBL" id="KAI7995748.1"/>
    </source>
</evidence>
<comment type="caution">
    <text evidence="1">The sequence shown here is derived from an EMBL/GenBank/DDBJ whole genome shotgun (WGS) entry which is preliminary data.</text>
</comment>
<protein>
    <submittedName>
        <fullName evidence="1">Uncharacterized protein</fullName>
    </submittedName>
</protein>
<keyword evidence="2" id="KW-1185">Reference proteome</keyword>
<organism evidence="1 2">
    <name type="scientific">Camellia lanceoleosa</name>
    <dbReference type="NCBI Taxonomy" id="1840588"/>
    <lineage>
        <taxon>Eukaryota</taxon>
        <taxon>Viridiplantae</taxon>
        <taxon>Streptophyta</taxon>
        <taxon>Embryophyta</taxon>
        <taxon>Tracheophyta</taxon>
        <taxon>Spermatophyta</taxon>
        <taxon>Magnoliopsida</taxon>
        <taxon>eudicotyledons</taxon>
        <taxon>Gunneridae</taxon>
        <taxon>Pentapetalae</taxon>
        <taxon>asterids</taxon>
        <taxon>Ericales</taxon>
        <taxon>Theaceae</taxon>
        <taxon>Camellia</taxon>
    </lineage>
</organism>
<gene>
    <name evidence="1" type="ORF">LOK49_LG11G00650</name>
</gene>
<sequence length="335" mass="38599">MGDLSRKTDVKSVIAFSDDLVGFLSAEKDVNNLTQHLEQSKALQSQCDADYNDVLSLLQDYQKRIDVSKKKSDEARSEAASDAKMDLLQQELEEEFRYKKIDKFFPSHKIRATSVKVLIHHIGYFIENDERSYVRGNVDIFDAVDVDKLYVLEISYMLKELGVFYYKHIFYKIPNKNLVLGLRVLANDDDIREMYSLLENTNTLELFIEHHKPHNVDIADPVLFLTDVPVKDVENNGNYNNDHCQEDSNTDSDGNDDLSDKDFSNSSDDDDTDLDDIMFDSNVERDVNEKGLKEGHECEVNDIDSSEEELGQHVEARDKPIQIHFTITKQNHFTN</sequence>
<evidence type="ECO:0000313" key="2">
    <source>
        <dbReference type="Proteomes" id="UP001060215"/>
    </source>
</evidence>
<dbReference type="EMBL" id="CM045769">
    <property type="protein sequence ID" value="KAI7995748.1"/>
    <property type="molecule type" value="Genomic_DNA"/>
</dbReference>
<accession>A0ACC0G575</accession>
<name>A0ACC0G575_9ERIC</name>
<dbReference type="Proteomes" id="UP001060215">
    <property type="component" value="Chromosome 12"/>
</dbReference>